<gene>
    <name evidence="11" type="ORF">M4438_29400</name>
</gene>
<comment type="caution">
    <text evidence="11">The sequence shown here is derived from an EMBL/GenBank/DDBJ whole genome shotgun (WGS) entry which is preliminary data.</text>
</comment>
<evidence type="ECO:0000313" key="11">
    <source>
        <dbReference type="EMBL" id="MCL3997565.1"/>
    </source>
</evidence>
<feature type="region of interest" description="Disordered" evidence="8">
    <location>
        <begin position="148"/>
        <end position="196"/>
    </location>
</feature>
<keyword evidence="4 9" id="KW-0732">Signal</keyword>
<evidence type="ECO:0000259" key="10">
    <source>
        <dbReference type="PROSITE" id="PS51884"/>
    </source>
</evidence>
<feature type="chain" id="PRO_5047529066" evidence="9">
    <location>
        <begin position="31"/>
        <end position="235"/>
    </location>
</feature>
<dbReference type="Pfam" id="PF03777">
    <property type="entry name" value="ChpA-C"/>
    <property type="match status" value="2"/>
</dbReference>
<feature type="compositionally biased region" description="Low complexity" evidence="8">
    <location>
        <begin position="97"/>
        <end position="109"/>
    </location>
</feature>
<dbReference type="EMBL" id="JAMCCK010000046">
    <property type="protein sequence ID" value="MCL3997565.1"/>
    <property type="molecule type" value="Genomic_DNA"/>
</dbReference>
<evidence type="ECO:0000256" key="6">
    <source>
        <dbReference type="ARBA" id="ARBA00023087"/>
    </source>
</evidence>
<organism evidence="11 12">
    <name type="scientific">Streptomyces lavenduligriseus</name>
    <dbReference type="NCBI Taxonomy" id="67315"/>
    <lineage>
        <taxon>Bacteria</taxon>
        <taxon>Bacillati</taxon>
        <taxon>Actinomycetota</taxon>
        <taxon>Actinomycetes</taxon>
        <taxon>Kitasatosporales</taxon>
        <taxon>Streptomycetaceae</taxon>
        <taxon>Streptomyces</taxon>
    </lineage>
</organism>
<evidence type="ECO:0000256" key="4">
    <source>
        <dbReference type="ARBA" id="ARBA00022729"/>
    </source>
</evidence>
<evidence type="ECO:0000256" key="5">
    <source>
        <dbReference type="ARBA" id="ARBA00022889"/>
    </source>
</evidence>
<dbReference type="Proteomes" id="UP001202052">
    <property type="component" value="Unassembled WGS sequence"/>
</dbReference>
<dbReference type="RefSeq" id="WP_249492383.1">
    <property type="nucleotide sequence ID" value="NZ_JAMCCK010000046.1"/>
</dbReference>
<evidence type="ECO:0000256" key="3">
    <source>
        <dbReference type="ARBA" id="ARBA00022525"/>
    </source>
</evidence>
<evidence type="ECO:0000256" key="8">
    <source>
        <dbReference type="SAM" id="MobiDB-lite"/>
    </source>
</evidence>
<keyword evidence="3" id="KW-0964">Secreted</keyword>
<evidence type="ECO:0000256" key="7">
    <source>
        <dbReference type="PROSITE-ProRule" id="PRU01232"/>
    </source>
</evidence>
<proteinExistence type="predicted"/>
<sequence length="235" mass="22865">MRRATRNGVIAVAAASGAMAVAFPVSAAFAADGAGARGTAAGSPGLISGNGIQLPVDVPVNVCGNTVDIVGLLNPAAGNACANTGRARADGAGHGGAPSRSGGASAHGATTNSPGVVSGNGIQLPVDLPVNITGNSVNVVGVGNPVFGNQSVNGPGDTHRPAPHTPARHTPAPEPRAPKPQPPTRTHPAPHAPRPAVSALAHTGADATVPAAAGSAALIVAGAILYRRFRPARHH</sequence>
<feature type="region of interest" description="Disordered" evidence="8">
    <location>
        <begin position="87"/>
        <end position="116"/>
    </location>
</feature>
<keyword evidence="6 7" id="KW-0034">Amyloid</keyword>
<comment type="subcellular location">
    <subcellularLocation>
        <location evidence="1">Secreted</location>
        <location evidence="1">Cell wall</location>
    </subcellularLocation>
</comment>
<name>A0ABT0P1G0_9ACTN</name>
<evidence type="ECO:0000256" key="1">
    <source>
        <dbReference type="ARBA" id="ARBA00004191"/>
    </source>
</evidence>
<feature type="domain" description="Chaplin" evidence="10">
    <location>
        <begin position="43"/>
        <end position="83"/>
    </location>
</feature>
<feature type="signal peptide" evidence="9">
    <location>
        <begin position="1"/>
        <end position="30"/>
    </location>
</feature>
<evidence type="ECO:0000313" key="12">
    <source>
        <dbReference type="Proteomes" id="UP001202052"/>
    </source>
</evidence>
<evidence type="ECO:0000256" key="9">
    <source>
        <dbReference type="SAM" id="SignalP"/>
    </source>
</evidence>
<keyword evidence="2" id="KW-0134">Cell wall</keyword>
<feature type="domain" description="Chaplin" evidence="10">
    <location>
        <begin position="113"/>
        <end position="153"/>
    </location>
</feature>
<keyword evidence="5" id="KW-0130">Cell adhesion</keyword>
<keyword evidence="12" id="KW-1185">Reference proteome</keyword>
<feature type="compositionally biased region" description="Pro residues" evidence="8">
    <location>
        <begin position="172"/>
        <end position="193"/>
    </location>
</feature>
<accession>A0ABT0P1G0</accession>
<reference evidence="11 12" key="1">
    <citation type="submission" date="2022-05" db="EMBL/GenBank/DDBJ databases">
        <title>Genome Resource of Streptomyces lavenduligriseus GA1-1, a Strain with Broad-Spectrum Antifungal Activity against Phytopathogenic Fungi.</title>
        <authorList>
            <person name="Qi D."/>
        </authorList>
    </citation>
    <scope>NUCLEOTIDE SEQUENCE [LARGE SCALE GENOMIC DNA]</scope>
    <source>
        <strain evidence="11 12">GA1-1</strain>
    </source>
</reference>
<dbReference type="InterPro" id="IPR005528">
    <property type="entry name" value="ChpA-H"/>
</dbReference>
<protein>
    <submittedName>
        <fullName evidence="11">DUF320 domain-containing protein</fullName>
    </submittedName>
</protein>
<dbReference type="PROSITE" id="PS51884">
    <property type="entry name" value="CHAPLIN"/>
    <property type="match status" value="2"/>
</dbReference>
<evidence type="ECO:0000256" key="2">
    <source>
        <dbReference type="ARBA" id="ARBA00022512"/>
    </source>
</evidence>